<accession>A0A7W5VHT0</accession>
<dbReference type="GeneID" id="95395784"/>
<evidence type="ECO:0000313" key="2">
    <source>
        <dbReference type="Proteomes" id="UP000579945"/>
    </source>
</evidence>
<reference evidence="1 2" key="1">
    <citation type="submission" date="2020-08" db="EMBL/GenBank/DDBJ databases">
        <title>Sequencing the genomes of 1000 actinobacteria strains.</title>
        <authorList>
            <person name="Klenk H.-P."/>
        </authorList>
    </citation>
    <scope>NUCLEOTIDE SEQUENCE [LARGE SCALE GENOMIC DNA]</scope>
    <source>
        <strain evidence="1 2">DSM 44320</strain>
    </source>
</reference>
<keyword evidence="2" id="KW-1185">Reference proteome</keyword>
<protein>
    <submittedName>
        <fullName evidence="1">Uncharacterized protein</fullName>
    </submittedName>
</protein>
<proteinExistence type="predicted"/>
<name>A0A7W5VHT0_9ACTN</name>
<dbReference type="EMBL" id="JACIBV010000003">
    <property type="protein sequence ID" value="MBB3733865.1"/>
    <property type="molecule type" value="Genomic_DNA"/>
</dbReference>
<gene>
    <name evidence="1" type="ORF">FHR33_009818</name>
</gene>
<organism evidence="1 2">
    <name type="scientific">Nonomuraea dietziae</name>
    <dbReference type="NCBI Taxonomy" id="65515"/>
    <lineage>
        <taxon>Bacteria</taxon>
        <taxon>Bacillati</taxon>
        <taxon>Actinomycetota</taxon>
        <taxon>Actinomycetes</taxon>
        <taxon>Streptosporangiales</taxon>
        <taxon>Streptosporangiaceae</taxon>
        <taxon>Nonomuraea</taxon>
    </lineage>
</organism>
<evidence type="ECO:0000313" key="1">
    <source>
        <dbReference type="EMBL" id="MBB3733865.1"/>
    </source>
</evidence>
<dbReference type="RefSeq" id="WP_183662630.1">
    <property type="nucleotide sequence ID" value="NZ_JACIBV010000003.1"/>
</dbReference>
<comment type="caution">
    <text evidence="1">The sequence shown here is derived from an EMBL/GenBank/DDBJ whole genome shotgun (WGS) entry which is preliminary data.</text>
</comment>
<sequence>MPKRAQPRVSKTAGQEAIERIVQRRRDVGDSDLAALLANDPVEHPLAVIRHVLTCRRVPDWVVSNDVLDGLWVLAYVRVYCPHRPDEAERLEHELLELGCAMQIAMIRMASPLNVRSRQAVEHRILRHRAAKLGLGRSERQERAHRSSKRYTPPVASAEALWYDHHALPLWEAASQLVAYRSKFDHLIDDELAGSMIDLRREVKAMEWPLSPAHYSTLREIGWCVQEIVEALEHSRYAAFREQLGDLLPRVTQLAADQHRARFGDA</sequence>
<dbReference type="Proteomes" id="UP000579945">
    <property type="component" value="Unassembled WGS sequence"/>
</dbReference>
<dbReference type="AlphaFoldDB" id="A0A7W5VHT0"/>